<dbReference type="InterPro" id="IPR032675">
    <property type="entry name" value="LRR_dom_sf"/>
</dbReference>
<feature type="compositionally biased region" description="Polar residues" evidence="3">
    <location>
        <begin position="493"/>
        <end position="505"/>
    </location>
</feature>
<reference evidence="4" key="1">
    <citation type="journal article" date="2020" name="bioRxiv">
        <title>Whole genome comparisons of ergot fungi reveals the divergence and evolution of species within the genus Claviceps are the result of varying mechanisms driving genome evolution and host range expansion.</title>
        <authorList>
            <person name="Wyka S.A."/>
            <person name="Mondo S.J."/>
            <person name="Liu M."/>
            <person name="Dettman J."/>
            <person name="Nalam V."/>
            <person name="Broders K.D."/>
        </authorList>
    </citation>
    <scope>NUCLEOTIDE SEQUENCE</scope>
    <source>
        <strain evidence="4">CCC 489</strain>
    </source>
</reference>
<dbReference type="GO" id="GO:0061499">
    <property type="term" value="C:outer plaque of mitotic spindle pole body"/>
    <property type="evidence" value="ECO:0007669"/>
    <property type="project" value="TreeGrafter"/>
</dbReference>
<evidence type="ECO:0000256" key="2">
    <source>
        <dbReference type="ARBA" id="ARBA00022737"/>
    </source>
</evidence>
<dbReference type="Pfam" id="PF12799">
    <property type="entry name" value="LRR_4"/>
    <property type="match status" value="1"/>
</dbReference>
<feature type="compositionally biased region" description="Basic and acidic residues" evidence="3">
    <location>
        <begin position="637"/>
        <end position="656"/>
    </location>
</feature>
<dbReference type="GO" id="GO:0035591">
    <property type="term" value="F:signaling adaptor activity"/>
    <property type="evidence" value="ECO:0007669"/>
    <property type="project" value="TreeGrafter"/>
</dbReference>
<name>A0A8K0NJ55_9HYPO</name>
<feature type="compositionally biased region" description="Basic and acidic residues" evidence="3">
    <location>
        <begin position="247"/>
        <end position="263"/>
    </location>
</feature>
<feature type="compositionally biased region" description="Polar residues" evidence="3">
    <location>
        <begin position="229"/>
        <end position="243"/>
    </location>
</feature>
<feature type="compositionally biased region" description="Polar residues" evidence="3">
    <location>
        <begin position="672"/>
        <end position="681"/>
    </location>
</feature>
<feature type="compositionally biased region" description="Low complexity" evidence="3">
    <location>
        <begin position="482"/>
        <end position="492"/>
    </location>
</feature>
<feature type="compositionally biased region" description="Polar residues" evidence="3">
    <location>
        <begin position="333"/>
        <end position="346"/>
    </location>
</feature>
<proteinExistence type="predicted"/>
<feature type="region of interest" description="Disordered" evidence="3">
    <location>
        <begin position="1055"/>
        <end position="1085"/>
    </location>
</feature>
<feature type="compositionally biased region" description="Basic and acidic residues" evidence="3">
    <location>
        <begin position="811"/>
        <end position="826"/>
    </location>
</feature>
<dbReference type="PROSITE" id="PS51450">
    <property type="entry name" value="LRR"/>
    <property type="match status" value="4"/>
</dbReference>
<dbReference type="InterPro" id="IPR052574">
    <property type="entry name" value="CDIRP"/>
</dbReference>
<dbReference type="SMART" id="SM00369">
    <property type="entry name" value="LRR_TYP"/>
    <property type="match status" value="7"/>
</dbReference>
<feature type="region of interest" description="Disordered" evidence="3">
    <location>
        <begin position="333"/>
        <end position="523"/>
    </location>
</feature>
<feature type="region of interest" description="Disordered" evidence="3">
    <location>
        <begin position="154"/>
        <end position="305"/>
    </location>
</feature>
<feature type="region of interest" description="Disordered" evidence="3">
    <location>
        <begin position="1"/>
        <end position="70"/>
    </location>
</feature>
<dbReference type="SMART" id="SM00365">
    <property type="entry name" value="LRR_SD22"/>
    <property type="match status" value="4"/>
</dbReference>
<feature type="region of interest" description="Disordered" evidence="3">
    <location>
        <begin position="887"/>
        <end position="927"/>
    </location>
</feature>
<feature type="region of interest" description="Disordered" evidence="3">
    <location>
        <begin position="1105"/>
        <end position="1155"/>
    </location>
</feature>
<feature type="compositionally biased region" description="Basic and acidic residues" evidence="3">
    <location>
        <begin position="609"/>
        <end position="619"/>
    </location>
</feature>
<organism evidence="4 5">
    <name type="scientific">Claviceps africana</name>
    <dbReference type="NCBI Taxonomy" id="83212"/>
    <lineage>
        <taxon>Eukaryota</taxon>
        <taxon>Fungi</taxon>
        <taxon>Dikarya</taxon>
        <taxon>Ascomycota</taxon>
        <taxon>Pezizomycotina</taxon>
        <taxon>Sordariomycetes</taxon>
        <taxon>Hypocreomycetidae</taxon>
        <taxon>Hypocreales</taxon>
        <taxon>Clavicipitaceae</taxon>
        <taxon>Claviceps</taxon>
    </lineage>
</organism>
<evidence type="ECO:0008006" key="6">
    <source>
        <dbReference type="Google" id="ProtNLM"/>
    </source>
</evidence>
<feature type="compositionally biased region" description="Acidic residues" evidence="3">
    <location>
        <begin position="193"/>
        <end position="208"/>
    </location>
</feature>
<feature type="region of interest" description="Disordered" evidence="3">
    <location>
        <begin position="536"/>
        <end position="740"/>
    </location>
</feature>
<keyword evidence="2" id="KW-0677">Repeat</keyword>
<evidence type="ECO:0000313" key="5">
    <source>
        <dbReference type="Proteomes" id="UP000811619"/>
    </source>
</evidence>
<feature type="compositionally biased region" description="Polar residues" evidence="3">
    <location>
        <begin position="56"/>
        <end position="70"/>
    </location>
</feature>
<dbReference type="InterPro" id="IPR001611">
    <property type="entry name" value="Leu-rich_rpt"/>
</dbReference>
<dbReference type="GO" id="GO:0031028">
    <property type="term" value="P:septation initiation signaling"/>
    <property type="evidence" value="ECO:0007669"/>
    <property type="project" value="TreeGrafter"/>
</dbReference>
<dbReference type="EMBL" id="SRPY01000245">
    <property type="protein sequence ID" value="KAG5926680.1"/>
    <property type="molecule type" value="Genomic_DNA"/>
</dbReference>
<feature type="compositionally biased region" description="Low complexity" evidence="3">
    <location>
        <begin position="692"/>
        <end position="704"/>
    </location>
</feature>
<dbReference type="Gene3D" id="3.80.10.10">
    <property type="entry name" value="Ribonuclease Inhibitor"/>
    <property type="match status" value="2"/>
</dbReference>
<comment type="caution">
    <text evidence="4">The sequence shown here is derived from an EMBL/GenBank/DDBJ whole genome shotgun (WGS) entry which is preliminary data.</text>
</comment>
<evidence type="ECO:0000256" key="3">
    <source>
        <dbReference type="SAM" id="MobiDB-lite"/>
    </source>
</evidence>
<feature type="region of interest" description="Disordered" evidence="3">
    <location>
        <begin position="762"/>
        <end position="871"/>
    </location>
</feature>
<feature type="compositionally biased region" description="Basic and acidic residues" evidence="3">
    <location>
        <begin position="159"/>
        <end position="176"/>
    </location>
</feature>
<feature type="compositionally biased region" description="Polar residues" evidence="3">
    <location>
        <begin position="1115"/>
        <end position="1137"/>
    </location>
</feature>
<dbReference type="SMART" id="SM00364">
    <property type="entry name" value="LRR_BAC"/>
    <property type="match status" value="5"/>
</dbReference>
<keyword evidence="5" id="KW-1185">Reference proteome</keyword>
<keyword evidence="1" id="KW-0433">Leucine-rich repeat</keyword>
<dbReference type="GO" id="GO:1902412">
    <property type="term" value="P:regulation of mitotic cytokinesis"/>
    <property type="evidence" value="ECO:0007669"/>
    <property type="project" value="TreeGrafter"/>
</dbReference>
<feature type="compositionally biased region" description="Polar residues" evidence="3">
    <location>
        <begin position="906"/>
        <end position="918"/>
    </location>
</feature>
<evidence type="ECO:0000256" key="1">
    <source>
        <dbReference type="ARBA" id="ARBA00022614"/>
    </source>
</evidence>
<accession>A0A8K0NJ55</accession>
<gene>
    <name evidence="4" type="ORF">E4U42_003052</name>
</gene>
<feature type="region of interest" description="Disordered" evidence="3">
    <location>
        <begin position="1748"/>
        <end position="1802"/>
    </location>
</feature>
<evidence type="ECO:0000313" key="4">
    <source>
        <dbReference type="EMBL" id="KAG5926680.1"/>
    </source>
</evidence>
<dbReference type="PANTHER" id="PTHR47566:SF1">
    <property type="entry name" value="PROTEIN NUD1"/>
    <property type="match status" value="1"/>
</dbReference>
<dbReference type="SUPFAM" id="SSF52058">
    <property type="entry name" value="L domain-like"/>
    <property type="match status" value="1"/>
</dbReference>
<sequence>MESAWLDSLSEDWVSQPGSDTSNGQLPPLPSVEVETPQIRQFHSRIPRKAGLQSPARPTSGNSSNVLSERSANEINISMQRLPSKLSQEATADVSRPASIALNDSIVRHSLHSQQSLSKDDQTPEWKRRLIHGDIPYGEQRDLFCSAAIGLQDMFKPPPENKEEVPNDSEISHHADVTFPSSPPIYPQPITEADFEEYEGYDEEEDQPADVTPSPSPRRLQKDIKHKLYQSSPIPEGRNTNIPTKDYSADDKHQGAMDQDESRLMVPLESGNMPRKASGQSDQSDTRNEDFSPIMIGKHNDENGTIDFAPFEVPVDELWQKLEAVRVNQVLSDSQADLQTSVESSPNKPPGDAERAEEENQIETFNFPRDGRSGDDSFYNRGLSSQMGADTSEMLPEESLQASTPKEFPSIKMPGTNPGPTFQLFRSPSLPRAPFPSPDKKQVTSRDDHGSTNSPLKLFGPYDTFTSQTLLRRISQFEERSGSPSQRSRASSNADQTGSGANATDASVFRPGNLSKFGENDLDGYEFRGSVTDEIYEDSDVVGKENVAPRNASLSLYPLREIGSRGLSPEGSSGLFIERKRGKNKTSSQCRNAQDSLLSNDALSSSAAPKREPGSETKRPRTSPAKNPTPKRRRTLHRSDIAFGRDKKMKPDDSHHVQMRSLAVGKKRKNAVSGNVETANSEVLARRSILKPQSPLSSRSPSSSHGNRLKKSPLRALRNGGDIASSDAVAEIDRKPSIRTQDFVNQAAQIMAMIRNQVKPDLASLEESVEEQIDPGERLADDADSDQDSTSEPFSRPPSREGNATSWAQQRENDPEIMNRLKKYQEMSDMGVVMTSSSARSSHHLATKSVLAENEEEQHAEERLEEPSFDLPIPIVGEVTSNFPNVRITSSRSDAEQPSPVRDFPSYSSNRSTFRTYQSSSSRGSESRRIIMPESISHLIPDRVGSMCLDKDKKIWIKRKESNELRECSVLPSEDSEEDPFASISDLSVDMTVEMQNLKLATAAKGAAPDEAEDRLSTRDALARATSRNHETLSPDQRTGFRAIGFANRELEVLDDHSGHDKVDKQVSSEEGDKTGNAYSSGSHRHISISFSSPIASVIRDLGPEDDWDEMEEGQTASQSRMRQKSYSRSPPQNCFKSKNGGHSLRVHSNQAPMRQTSLRDPTFIPRPVSRIDEQDEDSTVEIGNEDRQVSIIGDQSIMSHKTPQNRRASLSFIFNHTPGNGALSLAADDSACIGRNVGKLSLSPLSEFTLNNSEQSFGFEVSYVMGHRHMATGNGSQKVLSMTIRELVDRLGEAEPEESFWEDITELDLHEKRLSSLHMLDEFCGRLITLDASANKLSHLEGVPSTVRELKVSHNFLTELSSWDHLMNLQYVDVSDNEVTSLSALKNLVHLRSLKADNNQLTSLDGLDSHDGLLSIRARGNKIAELDFAATRFKRLQDLDLSDNQISSVRNLDHLPELARLRLAKNRMTELPVVGCMPWLKHLDVSDNELTVLDTSGFPNLHSVHADRNLIHQVCGLERTRRLDSLSLREQRGQVPLDLAFLASAYEVRKLFLSGNLLQNFDPQVDFLNLQLLELANCGLQSLPEKMGQLMPNLRTLNVNLNAISALAPLQFVPRLKKLLVAGNRLADSTAVTQLLMEFPHLTQLDVRDNPMTLGFYAPLQAIVSTNGSGSPDLFVLPDADTTRDEAFASRLDEATGLRRRLHHVVLVASCRRLKKLDGLHVRRNVILAVDKLLQTLIDDGLVPSPEQQAHEKEGQPIEKSCPATQQDDVDEETMADEQARAQLEDEAESAWHHGTSNMER</sequence>
<dbReference type="PANTHER" id="PTHR47566">
    <property type="match status" value="1"/>
</dbReference>
<feature type="compositionally biased region" description="Polar residues" evidence="3">
    <location>
        <begin position="585"/>
        <end position="594"/>
    </location>
</feature>
<dbReference type="OrthoDB" id="7451790at2759"/>
<feature type="compositionally biased region" description="Basic and acidic residues" evidence="3">
    <location>
        <begin position="1055"/>
        <end position="1074"/>
    </location>
</feature>
<dbReference type="InterPro" id="IPR025875">
    <property type="entry name" value="Leu-rich_rpt_4"/>
</dbReference>
<dbReference type="Proteomes" id="UP000811619">
    <property type="component" value="Unassembled WGS sequence"/>
</dbReference>
<dbReference type="InterPro" id="IPR003591">
    <property type="entry name" value="Leu-rich_rpt_typical-subtyp"/>
</dbReference>
<feature type="compositionally biased region" description="Polar residues" evidence="3">
    <location>
        <begin position="16"/>
        <end position="25"/>
    </location>
</feature>
<feature type="compositionally biased region" description="Basic and acidic residues" evidence="3">
    <location>
        <begin position="438"/>
        <end position="450"/>
    </location>
</feature>
<protein>
    <recommendedName>
        <fullName evidence="6">Septation initiation network scaffold protein cdc11</fullName>
    </recommendedName>
</protein>
<feature type="compositionally biased region" description="Low complexity" evidence="3">
    <location>
        <begin position="595"/>
        <end position="608"/>
    </location>
</feature>